<dbReference type="NCBIfam" id="TIGR01302">
    <property type="entry name" value="IMP_dehydrog"/>
    <property type="match status" value="1"/>
</dbReference>
<feature type="binding site" description="in other chain" evidence="15">
    <location>
        <position position="328"/>
    </location>
    <ligand>
        <name>K(+)</name>
        <dbReference type="ChEBI" id="CHEBI:29103"/>
        <note>ligand shared between two tetrameric partners</note>
    </ligand>
</feature>
<evidence type="ECO:0000256" key="17">
    <source>
        <dbReference type="RuleBase" id="RU003927"/>
    </source>
</evidence>
<comment type="cofactor">
    <cofactor evidence="1 15">
        <name>K(+)</name>
        <dbReference type="ChEBI" id="CHEBI:29103"/>
    </cofactor>
</comment>
<dbReference type="FunFam" id="3.20.20.70:FF:000007">
    <property type="entry name" value="Chromosome 19 SCAF14664, whole genome shotgun sequence"/>
    <property type="match status" value="1"/>
</dbReference>
<evidence type="ECO:0000256" key="15">
    <source>
        <dbReference type="HAMAP-Rule" id="MF_03156"/>
    </source>
</evidence>
<dbReference type="CDD" id="cd00381">
    <property type="entry name" value="IMPDH"/>
    <property type="match status" value="1"/>
</dbReference>
<keyword evidence="9 15" id="KW-0560">Oxidoreductase</keyword>
<dbReference type="InterPro" id="IPR005990">
    <property type="entry name" value="IMP_DH"/>
</dbReference>
<feature type="binding site" evidence="15">
    <location>
        <begin position="413"/>
        <end position="417"/>
    </location>
    <ligand>
        <name>IMP</name>
        <dbReference type="ChEBI" id="CHEBI:58053"/>
    </ligand>
</feature>
<dbReference type="HAMAP" id="MF_01964">
    <property type="entry name" value="IMPDH"/>
    <property type="match status" value="1"/>
</dbReference>
<comment type="subunit">
    <text evidence="14">Homotetramer. Seems to be able to form heterotetramers composed from more than 1 of the 3 IMPDH gene products (IMD2-4).</text>
</comment>
<evidence type="ECO:0000256" key="9">
    <source>
        <dbReference type="ARBA" id="ARBA00023002"/>
    </source>
</evidence>
<dbReference type="PANTHER" id="PTHR11911:SF111">
    <property type="entry name" value="INOSINE-5'-MONOPHOSPHATE DEHYDROGENASE"/>
    <property type="match status" value="1"/>
</dbReference>
<dbReference type="SMART" id="SM00116">
    <property type="entry name" value="CBS"/>
    <property type="match status" value="2"/>
</dbReference>
<comment type="function">
    <text evidence="13 15">Catalyzes the conversion of inosine 5'-phosphate (IMP) to xanthosine 5'-phosphate (XMP), the first committed and rate-limiting step in the de novo synthesis of guanine nucleotides, and therefore plays an important role in the regulation of cell growth.</text>
</comment>
<organism evidence="19 20">
    <name type="scientific">[Candida] subhashii</name>
    <dbReference type="NCBI Taxonomy" id="561895"/>
    <lineage>
        <taxon>Eukaryota</taxon>
        <taxon>Fungi</taxon>
        <taxon>Dikarya</taxon>
        <taxon>Ascomycota</taxon>
        <taxon>Saccharomycotina</taxon>
        <taxon>Pichiomycetes</taxon>
        <taxon>Debaryomycetaceae</taxon>
        <taxon>Spathaspora</taxon>
    </lineage>
</organism>
<feature type="binding site" evidence="15">
    <location>
        <begin position="366"/>
        <end position="368"/>
    </location>
    <ligand>
        <name>IMP</name>
        <dbReference type="ChEBI" id="CHEBI:58053"/>
    </ligand>
</feature>
<feature type="active site" description="Proton acceptor" evidence="15">
    <location>
        <position position="435"/>
    </location>
</feature>
<feature type="domain" description="CBS" evidence="18">
    <location>
        <begin position="182"/>
        <end position="238"/>
    </location>
</feature>
<feature type="binding site" evidence="15">
    <location>
        <position position="502"/>
    </location>
    <ligand>
        <name>K(+)</name>
        <dbReference type="ChEBI" id="CHEBI:29103"/>
        <note>ligand shared between two tetrameric partners</note>
    </ligand>
</feature>
<dbReference type="PROSITE" id="PS00487">
    <property type="entry name" value="IMP_DH_GMP_RED"/>
    <property type="match status" value="1"/>
</dbReference>
<dbReference type="InterPro" id="IPR000644">
    <property type="entry name" value="CBS_dom"/>
</dbReference>
<evidence type="ECO:0000256" key="3">
    <source>
        <dbReference type="ARBA" id="ARBA00005502"/>
    </source>
</evidence>
<reference evidence="19 20" key="1">
    <citation type="journal article" date="2021" name="DNA Res.">
        <title>Genome analysis of Candida subhashii reveals its hybrid nature and dual mitochondrial genome conformations.</title>
        <authorList>
            <person name="Mixao V."/>
            <person name="Hegedusova E."/>
            <person name="Saus E."/>
            <person name="Pryszcz L.P."/>
            <person name="Cillingova A."/>
            <person name="Nosek J."/>
            <person name="Gabaldon T."/>
        </authorList>
    </citation>
    <scope>NUCLEOTIDE SEQUENCE [LARGE SCALE GENOMIC DNA]</scope>
    <source>
        <strain evidence="19 20">CBS 10753</strain>
    </source>
</reference>
<dbReference type="GO" id="GO:0000166">
    <property type="term" value="F:nucleotide binding"/>
    <property type="evidence" value="ECO:0007669"/>
    <property type="project" value="UniProtKB-UniRule"/>
</dbReference>
<dbReference type="EC" id="1.1.1.205" evidence="15"/>
<comment type="catalytic activity">
    <reaction evidence="12 15">
        <text>IMP + NAD(+) + H2O = XMP + NADH + H(+)</text>
        <dbReference type="Rhea" id="RHEA:11708"/>
        <dbReference type="ChEBI" id="CHEBI:15377"/>
        <dbReference type="ChEBI" id="CHEBI:15378"/>
        <dbReference type="ChEBI" id="CHEBI:57464"/>
        <dbReference type="ChEBI" id="CHEBI:57540"/>
        <dbReference type="ChEBI" id="CHEBI:57945"/>
        <dbReference type="ChEBI" id="CHEBI:58053"/>
        <dbReference type="EC" id="1.1.1.205"/>
    </reaction>
</comment>
<dbReference type="InterPro" id="IPR001093">
    <property type="entry name" value="IMP_DH_GMPRt"/>
</dbReference>
<feature type="binding site" evidence="15">
    <location>
        <begin position="276"/>
        <end position="278"/>
    </location>
    <ligand>
        <name>NAD(+)</name>
        <dbReference type="ChEBI" id="CHEBI:57540"/>
    </ligand>
</feature>
<evidence type="ECO:0000313" key="19">
    <source>
        <dbReference type="EMBL" id="KAG7661334.1"/>
    </source>
</evidence>
<dbReference type="Proteomes" id="UP000694255">
    <property type="component" value="Unassembled WGS sequence"/>
</dbReference>
<feature type="binding site" evidence="15">
    <location>
        <position position="331"/>
    </location>
    <ligand>
        <name>IMP</name>
        <dbReference type="ChEBI" id="CHEBI:58053"/>
    </ligand>
</feature>
<dbReference type="RefSeq" id="XP_049261567.1">
    <property type="nucleotide sequence ID" value="XM_049409158.1"/>
</dbReference>
<sequence length="521" mass="56145">MVLDTASATSYLKNYSEKDGLSVQELIDSNKFGGLTYNDFLVLPGLISFPSSQVSLDSKLTKKITLKSPFVSSPMDTVTEENMAIHMALLGGIGIIHHNCTAEEQADMVRKVKKYENGFISDPVVISPEVTVGEVKEMKRQLGFSSYPVTENGKLGGKLVGIVTSRDVQFHEDDSDKVSAVMTTQLVTGQEGITLDQGNETLRTSKKGKLPIIDAQGNLVSLISRTDLQKNQTYPLASKSFHSKQLLCGAAIGTIEADRERLDKLVEAGLDVVVLDSSNGSSVFQLDMIKWIKSKYPELQVIAGNVVTREQAALLIEAGADGLRIGMGSGSICITQEVMACGRPQGTAVYNVTEFANKFGVPCIADGGIGNIGHITKALALGASCVMMGGLLAGTSETPGEYFYRDGKRLKTYRGMGSIDAMQQTKQNANASTSRYFSEADKVLVAQGVSGAVVDKGSITKFVPYLFNGLQHSLQDIGLQSVEELRAKVDSGDVRFEFRTASAQFEGGVHGLHSYEKRLHN</sequence>
<dbReference type="Pfam" id="PF00571">
    <property type="entry name" value="CBS"/>
    <property type="match status" value="2"/>
</dbReference>
<dbReference type="SMART" id="SM01240">
    <property type="entry name" value="IMPDH"/>
    <property type="match status" value="1"/>
</dbReference>
<dbReference type="PANTHER" id="PTHR11911">
    <property type="entry name" value="INOSINE-5-MONOPHOSPHATE DEHYDROGENASE RELATED"/>
    <property type="match status" value="1"/>
</dbReference>
<dbReference type="GO" id="GO:0006183">
    <property type="term" value="P:GTP biosynthetic process"/>
    <property type="evidence" value="ECO:0007669"/>
    <property type="project" value="TreeGrafter"/>
</dbReference>
<evidence type="ECO:0000256" key="1">
    <source>
        <dbReference type="ARBA" id="ARBA00001958"/>
    </source>
</evidence>
<evidence type="ECO:0000313" key="20">
    <source>
        <dbReference type="Proteomes" id="UP000694255"/>
    </source>
</evidence>
<feature type="domain" description="CBS" evidence="18">
    <location>
        <begin position="119"/>
        <end position="178"/>
    </location>
</feature>
<keyword evidence="6 15" id="KW-0332">GMP biosynthesis</keyword>
<gene>
    <name evidence="19" type="ORF">J8A68_005125</name>
</gene>
<feature type="active site" description="Thioimidate intermediate" evidence="15">
    <location>
        <position position="333"/>
    </location>
</feature>
<dbReference type="CDD" id="cd04601">
    <property type="entry name" value="CBS_pair_IMPDH"/>
    <property type="match status" value="1"/>
</dbReference>
<evidence type="ECO:0000256" key="5">
    <source>
        <dbReference type="ARBA" id="ARBA00022723"/>
    </source>
</evidence>
<keyword evidence="10 15" id="KW-0520">NAD</keyword>
<evidence type="ECO:0000256" key="4">
    <source>
        <dbReference type="ARBA" id="ARBA00022490"/>
    </source>
</evidence>
<dbReference type="EMBL" id="JAGSYN010000221">
    <property type="protein sequence ID" value="KAG7661334.1"/>
    <property type="molecule type" value="Genomic_DNA"/>
</dbReference>
<keyword evidence="11 16" id="KW-0129">CBS domain</keyword>
<dbReference type="GO" id="GO:0005737">
    <property type="term" value="C:cytoplasm"/>
    <property type="evidence" value="ECO:0007669"/>
    <property type="project" value="UniProtKB-SubCell"/>
</dbReference>
<comment type="subcellular location">
    <subcellularLocation>
        <location evidence="2 15">Cytoplasm</location>
    </subcellularLocation>
</comment>
<dbReference type="GO" id="GO:0003938">
    <property type="term" value="F:IMP dehydrogenase activity"/>
    <property type="evidence" value="ECO:0007669"/>
    <property type="project" value="UniProtKB-UniRule"/>
</dbReference>
<evidence type="ECO:0000256" key="6">
    <source>
        <dbReference type="ARBA" id="ARBA00022749"/>
    </source>
</evidence>
<keyword evidence="4 15" id="KW-0963">Cytoplasm</keyword>
<feature type="binding site" evidence="15">
    <location>
        <position position="447"/>
    </location>
    <ligand>
        <name>IMP</name>
        <dbReference type="ChEBI" id="CHEBI:58053"/>
    </ligand>
</feature>
<feature type="binding site" description="in other chain" evidence="15">
    <location>
        <position position="330"/>
    </location>
    <ligand>
        <name>K(+)</name>
        <dbReference type="ChEBI" id="CHEBI:29103"/>
        <note>ligand shared between two tetrameric partners</note>
    </ligand>
</feature>
<dbReference type="PROSITE" id="PS51371">
    <property type="entry name" value="CBS"/>
    <property type="match status" value="2"/>
</dbReference>
<feature type="binding site" description="in other chain" evidence="15">
    <location>
        <position position="333"/>
    </location>
    <ligand>
        <name>K(+)</name>
        <dbReference type="ChEBI" id="CHEBI:29103"/>
        <note>ligand shared between two tetrameric partners</note>
    </ligand>
</feature>
<comment type="caution">
    <text evidence="19">The sequence shown here is derived from an EMBL/GenBank/DDBJ whole genome shotgun (WGS) entry which is preliminary data.</text>
</comment>
<comment type="caution">
    <text evidence="15">Lacks conserved residue(s) required for the propagation of feature annotation.</text>
</comment>
<dbReference type="GeneID" id="73471925"/>
<evidence type="ECO:0000256" key="10">
    <source>
        <dbReference type="ARBA" id="ARBA00023027"/>
    </source>
</evidence>
<evidence type="ECO:0000256" key="14">
    <source>
        <dbReference type="ARBA" id="ARBA00062187"/>
    </source>
</evidence>
<comment type="pathway">
    <text evidence="15">Purine metabolism; XMP biosynthesis via de novo pathway; XMP from IMP: step 1/1.</text>
</comment>
<evidence type="ECO:0000256" key="16">
    <source>
        <dbReference type="PROSITE-ProRule" id="PRU00703"/>
    </source>
</evidence>
<keyword evidence="20" id="KW-1185">Reference proteome</keyword>
<proteinExistence type="inferred from homology"/>
<evidence type="ECO:0000256" key="7">
    <source>
        <dbReference type="ARBA" id="ARBA00022755"/>
    </source>
</evidence>
<dbReference type="OrthoDB" id="416622at2759"/>
<dbReference type="PIRSF" id="PIRSF000130">
    <property type="entry name" value="IMPDH"/>
    <property type="match status" value="1"/>
</dbReference>
<comment type="activity regulation">
    <text evidence="15">Mycophenolic acid (MPA) is a non-competitive inhibitor that prevents formation of the closed enzyme conformation by binding to the same site as the amobile flap. In contrast, mizoribine monophosphate (MZP) is a competitive inhibitor that induces the closed conformation. MPA is a potent inhibitor of mammalian IMPDHs but a poor inhibitor of the bacterial enzymes. MZP is a more potent inhibitor of bacterial IMPDH.</text>
</comment>
<protein>
    <recommendedName>
        <fullName evidence="15">Inosine-5'-monophosphate dehydrogenase</fullName>
        <shortName evidence="15">IMP dehydrogenase</shortName>
        <shortName evidence="15">IMPD</shortName>
        <shortName evidence="15">IMPDH</shortName>
        <ecNumber evidence="15">1.1.1.205</ecNumber>
    </recommendedName>
</protein>
<name>A0A8J5Q410_9ASCO</name>
<dbReference type="InterPro" id="IPR015875">
    <property type="entry name" value="IMP_DH/GMP_Rdtase_CS"/>
</dbReference>
<dbReference type="Pfam" id="PF00478">
    <property type="entry name" value="IMPDH"/>
    <property type="match status" value="1"/>
</dbReference>
<evidence type="ECO:0000256" key="12">
    <source>
        <dbReference type="ARBA" id="ARBA00048028"/>
    </source>
</evidence>
<evidence type="ECO:0000259" key="18">
    <source>
        <dbReference type="PROSITE" id="PS51371"/>
    </source>
</evidence>
<keyword evidence="8 15" id="KW-0630">Potassium</keyword>
<accession>A0A8J5Q410</accession>
<dbReference type="AlphaFoldDB" id="A0A8J5Q410"/>
<feature type="binding site" evidence="15">
    <location>
        <begin position="389"/>
        <end position="390"/>
    </location>
    <ligand>
        <name>IMP</name>
        <dbReference type="ChEBI" id="CHEBI:58053"/>
    </ligand>
</feature>
<dbReference type="UniPathway" id="UPA00601">
    <property type="reaction ID" value="UER00295"/>
</dbReference>
<evidence type="ECO:0000256" key="8">
    <source>
        <dbReference type="ARBA" id="ARBA00022958"/>
    </source>
</evidence>
<feature type="binding site" evidence="15">
    <location>
        <begin position="326"/>
        <end position="328"/>
    </location>
    <ligand>
        <name>NAD(+)</name>
        <dbReference type="ChEBI" id="CHEBI:57540"/>
    </ligand>
</feature>
<dbReference type="GO" id="GO:0006177">
    <property type="term" value="P:GMP biosynthetic process"/>
    <property type="evidence" value="ECO:0007669"/>
    <property type="project" value="UniProtKB-UniRule"/>
</dbReference>
<comment type="similarity">
    <text evidence="3 15 17">Belongs to the IMPDH/GMPR family.</text>
</comment>
<keyword evidence="5 15" id="KW-0479">Metal-binding</keyword>
<evidence type="ECO:0000256" key="2">
    <source>
        <dbReference type="ARBA" id="ARBA00004496"/>
    </source>
</evidence>
<evidence type="ECO:0000256" key="11">
    <source>
        <dbReference type="ARBA" id="ARBA00023122"/>
    </source>
</evidence>
<dbReference type="GO" id="GO:0046872">
    <property type="term" value="F:metal ion binding"/>
    <property type="evidence" value="ECO:0007669"/>
    <property type="project" value="UniProtKB-UniRule"/>
</dbReference>
<keyword evidence="7 15" id="KW-0658">Purine biosynthesis</keyword>
<evidence type="ECO:0000256" key="13">
    <source>
        <dbReference type="ARBA" id="ARBA00056556"/>
    </source>
</evidence>